<name>A0A8J3DR90_9HYPH</name>
<dbReference type="SMART" id="SM00347">
    <property type="entry name" value="HTH_MARR"/>
    <property type="match status" value="1"/>
</dbReference>
<keyword evidence="4" id="KW-1185">Reference proteome</keyword>
<dbReference type="InterPro" id="IPR000835">
    <property type="entry name" value="HTH_MarR-typ"/>
</dbReference>
<dbReference type="SUPFAM" id="SSF46785">
    <property type="entry name" value="Winged helix' DNA-binding domain"/>
    <property type="match status" value="1"/>
</dbReference>
<feature type="domain" description="HTH arsR-type" evidence="2">
    <location>
        <begin position="14"/>
        <end position="95"/>
    </location>
</feature>
<dbReference type="InterPro" id="IPR001845">
    <property type="entry name" value="HTH_ArsR_DNA-bd_dom"/>
</dbReference>
<evidence type="ECO:0000313" key="3">
    <source>
        <dbReference type="EMBL" id="GHC74348.1"/>
    </source>
</evidence>
<dbReference type="InterPro" id="IPR036388">
    <property type="entry name" value="WH-like_DNA-bd_sf"/>
</dbReference>
<dbReference type="SMART" id="SM00418">
    <property type="entry name" value="HTH_ARSR"/>
    <property type="match status" value="1"/>
</dbReference>
<organism evidence="3 4">
    <name type="scientific">Limoniibacter endophyticus</name>
    <dbReference type="NCBI Taxonomy" id="1565040"/>
    <lineage>
        <taxon>Bacteria</taxon>
        <taxon>Pseudomonadati</taxon>
        <taxon>Pseudomonadota</taxon>
        <taxon>Alphaproteobacteria</taxon>
        <taxon>Hyphomicrobiales</taxon>
        <taxon>Bartonellaceae</taxon>
        <taxon>Limoniibacter</taxon>
    </lineage>
</organism>
<accession>A0A8J3DR90</accession>
<evidence type="ECO:0008006" key="5">
    <source>
        <dbReference type="Google" id="ProtNLM"/>
    </source>
</evidence>
<dbReference type="GO" id="GO:0003700">
    <property type="term" value="F:DNA-binding transcription factor activity"/>
    <property type="evidence" value="ECO:0007669"/>
    <property type="project" value="InterPro"/>
</dbReference>
<dbReference type="InterPro" id="IPR036390">
    <property type="entry name" value="WH_DNA-bd_sf"/>
</dbReference>
<feature type="domain" description="HTH marR-type" evidence="1">
    <location>
        <begin position="9"/>
        <end position="106"/>
    </location>
</feature>
<dbReference type="Proteomes" id="UP000641137">
    <property type="component" value="Unassembled WGS sequence"/>
</dbReference>
<evidence type="ECO:0000259" key="1">
    <source>
        <dbReference type="SMART" id="SM00347"/>
    </source>
</evidence>
<comment type="caution">
    <text evidence="3">The sequence shown here is derived from an EMBL/GenBank/DDBJ whole genome shotgun (WGS) entry which is preliminary data.</text>
</comment>
<dbReference type="Gene3D" id="1.10.10.10">
    <property type="entry name" value="Winged helix-like DNA-binding domain superfamily/Winged helix DNA-binding domain"/>
    <property type="match status" value="1"/>
</dbReference>
<sequence length="106" mass="12476">MRFRELRPRFFKERLFSDPAWQMLLDLMENNLLEKEVSVSSLYIASGVPISTASRRLDDLEEARLVTRWDDPKDGRRQYVRVTAKAEQLITDYLMNLDKLLGDPKS</sequence>
<reference evidence="3" key="1">
    <citation type="journal article" date="2014" name="Int. J. Syst. Evol. Microbiol.">
        <title>Complete genome sequence of Corynebacterium casei LMG S-19264T (=DSM 44701T), isolated from a smear-ripened cheese.</title>
        <authorList>
            <consortium name="US DOE Joint Genome Institute (JGI-PGF)"/>
            <person name="Walter F."/>
            <person name="Albersmeier A."/>
            <person name="Kalinowski J."/>
            <person name="Ruckert C."/>
        </authorList>
    </citation>
    <scope>NUCLEOTIDE SEQUENCE</scope>
    <source>
        <strain evidence="3">KCTC 42097</strain>
    </source>
</reference>
<evidence type="ECO:0000313" key="4">
    <source>
        <dbReference type="Proteomes" id="UP000641137"/>
    </source>
</evidence>
<dbReference type="EMBL" id="BMZO01000007">
    <property type="protein sequence ID" value="GHC74348.1"/>
    <property type="molecule type" value="Genomic_DNA"/>
</dbReference>
<gene>
    <name evidence="3" type="ORF">GCM10010136_23470</name>
</gene>
<reference evidence="3" key="2">
    <citation type="submission" date="2020-09" db="EMBL/GenBank/DDBJ databases">
        <authorList>
            <person name="Sun Q."/>
            <person name="Kim S."/>
        </authorList>
    </citation>
    <scope>NUCLEOTIDE SEQUENCE</scope>
    <source>
        <strain evidence="3">KCTC 42097</strain>
    </source>
</reference>
<protein>
    <recommendedName>
        <fullName evidence="5">HTH marR-type domain-containing protein</fullName>
    </recommendedName>
</protein>
<dbReference type="AlphaFoldDB" id="A0A8J3DR90"/>
<evidence type="ECO:0000259" key="2">
    <source>
        <dbReference type="SMART" id="SM00418"/>
    </source>
</evidence>
<proteinExistence type="predicted"/>